<dbReference type="EMBL" id="CP003107">
    <property type="protein sequence ID" value="AET62106.1"/>
    <property type="molecule type" value="Genomic_DNA"/>
</dbReference>
<dbReference type="STRING" id="985665.HPL003_26970"/>
<reference evidence="1 2" key="3">
    <citation type="journal article" date="2012" name="J. Bacteriol.">
        <title>Genome Sequence of Paenibacillus terrae HPL-003, a Xylanase-Producing Bacterium Isolated from Soil Found in Forest Residue.</title>
        <authorList>
            <person name="Shin S.H."/>
            <person name="Kim S."/>
            <person name="Kim J.Y."/>
            <person name="Song H.Y."/>
            <person name="Cho S.J."/>
            <person name="Kim D.R."/>
            <person name="Lee K.I."/>
            <person name="Lim H.K."/>
            <person name="Park N.J."/>
            <person name="Hwang I.T."/>
            <person name="Yang K.S."/>
        </authorList>
    </citation>
    <scope>NUCLEOTIDE SEQUENCE [LARGE SCALE GENOMIC DNA]</scope>
    <source>
        <strain evidence="1 2">HPL-003</strain>
    </source>
</reference>
<dbReference type="AlphaFoldDB" id="G7VRT7"/>
<dbReference type="KEGG" id="pta:HPL003_26970"/>
<accession>G7VRT7</accession>
<organism evidence="1 2">
    <name type="scientific">Paenibacillus terrae (strain HPL-003)</name>
    <dbReference type="NCBI Taxonomy" id="985665"/>
    <lineage>
        <taxon>Bacteria</taxon>
        <taxon>Bacillati</taxon>
        <taxon>Bacillota</taxon>
        <taxon>Bacilli</taxon>
        <taxon>Bacillales</taxon>
        <taxon>Paenibacillaceae</taxon>
        <taxon>Paenibacillus</taxon>
    </lineage>
</organism>
<proteinExistence type="predicted"/>
<sequence>MPEIALAQKRIICKVRTPTNNRLQLNGKCAGLHALYHQPENGFFCCTNDRDGKLHYSRDGSRGSQISLSPSLPRSISLWGGESTLICERSMDKLIATKIILQKKDDTGKCRNEEDRYTYNTMILHKSILIEDIEGSRHNG</sequence>
<reference key="2">
    <citation type="submission" date="2011-11" db="EMBL/GenBank/DDBJ databases">
        <authorList>
            <person name="Shin S.H."/>
            <person name="Kim S."/>
            <person name="Kim J.Y."/>
        </authorList>
    </citation>
    <scope>NUCLEOTIDE SEQUENCE</scope>
    <source>
        <strain>HPL-003</strain>
    </source>
</reference>
<name>G7VRT7_PAETH</name>
<gene>
    <name evidence="1" type="ordered locus">HPL003_26970</name>
</gene>
<protein>
    <submittedName>
        <fullName evidence="1">Uncharacterized protein</fullName>
    </submittedName>
</protein>
<evidence type="ECO:0000313" key="2">
    <source>
        <dbReference type="Proteomes" id="UP000005876"/>
    </source>
</evidence>
<reference evidence="2" key="1">
    <citation type="submission" date="2011-11" db="EMBL/GenBank/DDBJ databases">
        <title>Complete sequence of Paenibacillus terrae HPL-003.</title>
        <authorList>
            <person name="Shin S.H."/>
            <person name="Kim S."/>
            <person name="Kim J.Y."/>
        </authorList>
    </citation>
    <scope>NUCLEOTIDE SEQUENCE [LARGE SCALE GENOMIC DNA]</scope>
    <source>
        <strain evidence="2">HPL-003</strain>
    </source>
</reference>
<dbReference type="Proteomes" id="UP000005876">
    <property type="component" value="Chromosome"/>
</dbReference>
<evidence type="ECO:0000313" key="1">
    <source>
        <dbReference type="EMBL" id="AET62106.1"/>
    </source>
</evidence>
<dbReference type="HOGENOM" id="CLU_1833235_0_0_9"/>